<dbReference type="CDD" id="cd12117">
    <property type="entry name" value="A_NRPS_Srf_like"/>
    <property type="match status" value="1"/>
</dbReference>
<evidence type="ECO:0000256" key="1">
    <source>
        <dbReference type="ARBA" id="ARBA00001957"/>
    </source>
</evidence>
<dbReference type="InterPro" id="IPR000873">
    <property type="entry name" value="AMP-dep_synth/lig_dom"/>
</dbReference>
<dbReference type="InterPro" id="IPR010060">
    <property type="entry name" value="NRPS_synth"/>
</dbReference>
<feature type="domain" description="Carrier" evidence="7">
    <location>
        <begin position="2073"/>
        <end position="2147"/>
    </location>
</feature>
<protein>
    <submittedName>
        <fullName evidence="8">Non-ribosomal peptide synthetase</fullName>
    </submittedName>
</protein>
<feature type="region of interest" description="Disordered" evidence="6">
    <location>
        <begin position="2853"/>
        <end position="2875"/>
    </location>
</feature>
<feature type="domain" description="Carrier" evidence="7">
    <location>
        <begin position="6200"/>
        <end position="6275"/>
    </location>
</feature>
<organism evidence="8 9">
    <name type="scientific">Streptomyces ziwulingensis</name>
    <dbReference type="NCBI Taxonomy" id="1045501"/>
    <lineage>
        <taxon>Bacteria</taxon>
        <taxon>Bacillati</taxon>
        <taxon>Actinomycetota</taxon>
        <taxon>Actinomycetes</taxon>
        <taxon>Kitasatosporales</taxon>
        <taxon>Streptomycetaceae</taxon>
        <taxon>Streptomyces</taxon>
    </lineage>
</organism>
<feature type="region of interest" description="Disordered" evidence="6">
    <location>
        <begin position="1670"/>
        <end position="1690"/>
    </location>
</feature>
<feature type="region of interest" description="Disordered" evidence="6">
    <location>
        <begin position="3211"/>
        <end position="3254"/>
    </location>
</feature>
<dbReference type="PROSITE" id="PS00455">
    <property type="entry name" value="AMP_BINDING"/>
    <property type="match status" value="3"/>
</dbReference>
<dbReference type="Pfam" id="PF13193">
    <property type="entry name" value="AMP-binding_C"/>
    <property type="match status" value="5"/>
</dbReference>
<comment type="cofactor">
    <cofactor evidence="1">
        <name>pantetheine 4'-phosphate</name>
        <dbReference type="ChEBI" id="CHEBI:47942"/>
    </cofactor>
</comment>
<keyword evidence="9" id="KW-1185">Reference proteome</keyword>
<dbReference type="Gene3D" id="3.40.50.12780">
    <property type="entry name" value="N-terminal domain of ligase-like"/>
    <property type="match status" value="1"/>
</dbReference>
<dbReference type="NCBIfam" id="NF003417">
    <property type="entry name" value="PRK04813.1"/>
    <property type="match status" value="6"/>
</dbReference>
<dbReference type="SUPFAM" id="SSF56801">
    <property type="entry name" value="Acetyl-CoA synthetase-like"/>
    <property type="match status" value="5"/>
</dbReference>
<feature type="domain" description="Carrier" evidence="7">
    <location>
        <begin position="4657"/>
        <end position="4731"/>
    </location>
</feature>
<dbReference type="NCBIfam" id="TIGR01720">
    <property type="entry name" value="NRPS-para261"/>
    <property type="match status" value="2"/>
</dbReference>
<proteinExistence type="predicted"/>
<evidence type="ECO:0000313" key="9">
    <source>
        <dbReference type="Proteomes" id="UP001501265"/>
    </source>
</evidence>
<dbReference type="PANTHER" id="PTHR45527">
    <property type="entry name" value="NONRIBOSOMAL PEPTIDE SYNTHETASE"/>
    <property type="match status" value="1"/>
</dbReference>
<evidence type="ECO:0000256" key="5">
    <source>
        <dbReference type="ARBA" id="ARBA00023194"/>
    </source>
</evidence>
<feature type="compositionally biased region" description="Basic and acidic residues" evidence="6">
    <location>
        <begin position="1860"/>
        <end position="1869"/>
    </location>
</feature>
<dbReference type="InterPro" id="IPR045851">
    <property type="entry name" value="AMP-bd_C_sf"/>
</dbReference>
<dbReference type="InterPro" id="IPR020845">
    <property type="entry name" value="AMP-binding_CS"/>
</dbReference>
<dbReference type="PROSITE" id="PS50075">
    <property type="entry name" value="CARRIER"/>
    <property type="match status" value="5"/>
</dbReference>
<dbReference type="Gene3D" id="3.30.300.30">
    <property type="match status" value="5"/>
</dbReference>
<dbReference type="PROSITE" id="PS00012">
    <property type="entry name" value="PHOSPHOPANTETHEINE"/>
    <property type="match status" value="5"/>
</dbReference>
<evidence type="ECO:0000256" key="4">
    <source>
        <dbReference type="ARBA" id="ARBA00022737"/>
    </source>
</evidence>
<evidence type="ECO:0000256" key="2">
    <source>
        <dbReference type="ARBA" id="ARBA00022450"/>
    </source>
</evidence>
<reference evidence="9" key="1">
    <citation type="journal article" date="2019" name="Int. J. Syst. Evol. Microbiol.">
        <title>The Global Catalogue of Microorganisms (GCM) 10K type strain sequencing project: providing services to taxonomists for standard genome sequencing and annotation.</title>
        <authorList>
            <consortium name="The Broad Institute Genomics Platform"/>
            <consortium name="The Broad Institute Genome Sequencing Center for Infectious Disease"/>
            <person name="Wu L."/>
            <person name="Ma J."/>
        </authorList>
    </citation>
    <scope>NUCLEOTIDE SEQUENCE [LARGE SCALE GENOMIC DNA]</scope>
    <source>
        <strain evidence="9">JCM 18081</strain>
    </source>
</reference>
<dbReference type="InterPro" id="IPR009081">
    <property type="entry name" value="PP-bd_ACP"/>
</dbReference>
<dbReference type="Pfam" id="PF00668">
    <property type="entry name" value="Condensation"/>
    <property type="match status" value="7"/>
</dbReference>
<dbReference type="PANTHER" id="PTHR45527:SF1">
    <property type="entry name" value="FATTY ACID SYNTHASE"/>
    <property type="match status" value="1"/>
</dbReference>
<name>A0ABP9D712_9ACTN</name>
<accession>A0ABP9D712</accession>
<evidence type="ECO:0000256" key="3">
    <source>
        <dbReference type="ARBA" id="ARBA00022553"/>
    </source>
</evidence>
<sequence>MRTRLSPEGEAVILSTSGVSSAQEGLWLAQKMAPGNSNNPAMLWEIHGQVDLGVLDAALRQVFSETDAVLANFHEEEEGLRRTVGPAGRLEPFSADVSAAKDPEAAAREMLADLVGAPFDLSKDLLFRVGAIRLEPARLLLVVIFQHLVADGFSVVTMLSSRIAEVYSARYAGLPVPPARFESPDALLTAEQEYRDSTRFVDDADFWREYLADRRVPARLSRPATGVSATAGTAPHERGRPADRWAELAGAIGMGSRVVTVAGSEAAGWEELARRLGARLPELVAAATSLYLARRGGPPTPLFSLGVKNRRGAAAHTIAPTLNIVPLRGGTPLTSTFAETVRAVAAEMRQVLRHAGHHVTDIQRGAGVTGEARSPFGVLVNVMPYVTALDFAGSPARLLLGSWGIVDDLGITVYRDGGADGDLHVRVDAPSTLYGSSELHFIAAELVDFLRAAADRPDVPGARLATLRPEQRALLARVNDTHRPAPGLTVPELVKERAEETPEAVAVVCGDTSLTYRELDERAGRLAAELRRRGVVPDAPVVVLLPRSVELVTTFLAVLKAGGAYVPVDPSYPRARVELMLHDVRPRMVLTDSAHARGVPEGTGPVLVLDQLRTPSRGAAPDPGTGTGDRLDRLAYVMFTSGSTGTPKAIGVNHRNLTDFVLDRGWRTGHDRVLLRSPHTFDASVYELWVPLTHGGSVVVAPPGELGLRQLAGLFTEHRVTAVCLPSALLNLVVESDPACLAGLSTVVTGGERVLASTIRRAVRECPATTFVNVYGPTETTVAATCQTLTADTSIGADVPIGRPTDNTRVHVLDAALQPVPPGCTGELYVSGTGLARGYLGKGGLTAERFVACPSGLPGERMYRTGDVVTVAPSGDLYFVGRADDQVKVRGFRIEPGEIEAVLKTHPSVSGAAVLSRADPAAGEGKQLVAYAAAATPLSTGELRAFAAARLPEFMVPAVFVVLDRLPVTASGKLDRAALPDPEVPREDFRAARTPHEETLVRLYAELTGVDRVGIDDNFFLLGGHSLLVTRLVNRIRAELGVELPIGAVFAAPTVAGLARHLHTDAAARPRLRPVERPDRVPLSFAQQRLWFLHRLADPSASYNIPAVFSLDGPVDADALESALRDVVTRHEALRTVIAEDEHGVAFQRVRAASAAGVALRVLTVDRAGVEDAVRTAATGLFDLVHDLPLRASLLRVGDEAHVLVLVLHHIAGDAESVVPLGRDLSAAYTARLGGEAPHWPDLPVQYADYTLWQRELLAAGSGDSPLLSRQLAYWEGELAGLRQPTPLPADHPRPARATHRGATVDFTVGPELSAAVEALARGRSLTPSIVLQAAFTVLLHQMGSGDDIAIGCPIAGRTDEQLTDLVGFFVNTWVLRARPAGHLSFERLLEQVRDKALAAYDHQDAPFDRLVELLNPERSLGHHPLFQTMFAWQDELPGFDLGGVRAEWAVTPTGTAKFDLLINMGPDPDGTGLRGSVEYATDLFERATIEQLAARFVQVLRQVVTRPSRRLGAVSVVLAEEDLWTGGPGPAPVREPAGPGAGATTIPEVLARYAADRPDTVAVSWTGGALTYGELDVRANRLGHELVDRGVGPETVVALALPRSPEAVVARLAVLKAGGAYLPLDPADGSERVGHLLATVRPSLILAEQHTAPALARADLPALRVRDAERRAAARQPDTHPGPGRVRPDLPACLLHVSGPRGHAEAVALTHGALLNRAAGRGRDDDRAEVSAWYHEVASDLAERENWEALLGGGRVVVVPEQVARSAEALWDLVVCEGVTVLALDAATGSGFAAAAEASGHRPRTALRTVLLAGDAPGAHRLREWARSRLGDDVETPTVYGVGEAGTWSARTGPAPLRAGEDRAGPYGRAEDSARVHVLGPGLRRQPLGVPGEVHVAGPGVARGYFACPGGTAERFVADPFGPAGTRMYRTGVLARWNARGELEHLGRTDAQVSVHGTRVEPAEVEAALTAYPGVAQAAVTAVRDKGGETRLVACVVPVTSSDRPAGDHAADVDINAGIAVGDLREFVARRLPPLMTPAVITVLDSLPLTADGKPDRSALPAPESAGGDYRAAGSAVERALAAVYAEVLGLDRVGIDDDFFSLGGESIRSIHVAVRARAAGMAITPRQVFEHRTVARLAEVAGVVSEDGAPERLAELEGGVEGWQPLLPIARYVGELPGSRAGFAQHFLLTLPEGIDESGLAATLNAVLRHHRVTATRLVQDPAPGLVVEGEGDSVPIRRLDHAGSWSGDDWSHLLSRELRRAAAKLNPEEGAMAQAVWFRADGRPGRLLLMVHHLVVDGVSWQILLPDLAAAWSRVRAGRSVELPPRTTSARRWAHALAEEAVRPGRAAEAAWWRSVLSGPDPDLGRRPLDLAVDRTATTAQVRVTLSTEVTHALLTRLPAAFRCTTRDGLLAALAVAVRQWRGPDEGSVLLRLEGHGREEQIVAGADLSRTVGWFTGMFPVRLDVGAWDPDEVLAGGPAAGALVKSVKEQLRSVPDNGLGYGLLRYLNPRTRDEMARLPTGQITFNYLGGYAADDMPAAVRGLDWAPAPEAGGLGAPVDEDMPVMSVLDVTAVLAGSGDDRRLSATLTFPSGVLSAGRVRDLARRWRTGLEGLARHVSRPGTGGLTPSDVPLTPVSQRDLDTWQGRHPGLADVWPLTPLQTGLMYHASLADSSFDVYQVQLVLHLKGHIDAARMRAAGQALLDRHRSLRAGFTTGTRGEPVQLVVDGLALPWHETDLSAATEPARAVEQFLKADLEQPFALDVPPLLRLALLRTGPRSAELVLTSHHLLFDGWSLPILLKELLHLYAADDASVLPRPREYRAFLQWLGTQDAAAAERAWAEEMDALEGPTLLAPRDGNGRNHSSGSPRVGHVDVPLTPAESAALSRRAAALGVTVNTVLQCAWALLLGQLTGRQDVVFGATVSGRPPAVPGADSMVGMFINTVPVRVSCTPADTVADLVARVQDRQAALLDHHHFSLSDIQRLAGLDTLFDTLVAFESYPVDRAGMGEAHAAAGIEVTGIRPFTVTHYPLTVMATADPHLRLSLQYQEGLFTSADAHRTAGRLARLLRQLRDEPELRVAAVDVLAPGERDRLLRQYNGPTAPSPSLTLPELFERQAASTPDATAVTDGTDTLTYRELNARANRLAHRLTEHGAGPETLTGVAMSRSTDLVVAVLGVLKTGGAYLPLDPAFPESRRDFMLADARPLLMLADPDPDPDPDPRSDSAPDGITRLTLERTPARPDTNPPPRARPDGLAYLMYTSGSLGTPKGVGITHRNVANGLTGLVRGLGLDTGWHMLAGASISFDVSVFEMLTTLTTGGRVDVVPNVLSLAERDRGNAGVISTVPSVFAELVERIGSRAAADAVVFAGEVLPAALVDRLRDRLPGARVLNAYGQSETFYATAFALAPGEPLRTAGSVPIGRPLDNVCVYVLGPSLTLLPQGVTGELYVAGASVGRGYHRRAGLTAERFVADPFGPPGSRMYRTGDLGRWNDDGLLECVGRADAQVKVRGHRVEPAEAEAALAEHPAVGQVVVVAHGTGAATRLVAYVVLEEPASPEDLRAFAEERLPSYAVPSFVVALDSFPLTPSGKLDRTALPAPEGTQSPYRAPRDRREHLLAALFAEVLDVPQVGIDDDFYALGGHSLLATRLVSRIRSELDTEVTIRAVLEAPTVAHLAHRLTGSPRRRPVLRRGARPHRVPLSFAQRRMWFIDRFDGPSATYNLPLAVRLRGDLDVVALRAAVHDVLTRHESLRTLIVEDENGAAGQRILPAEDVRVDLPARPLAEEAVPAAVAALAAHEFDLYREAPLLARLFRCGPDVHVLVLVLHHIAADGGSAAPLTRDLSRAYAARRRGLPPAWRELPVQYADYALWHAGLLGDEDDPGSVLTEQFAYWQRELAGVPGPLSLPADRPRPPVAGHRGGRTGFTLDRDLMARVEQVARDAGATAPMVLQSALVTLLHQLGGGDDITLGSPIAGRTDEALADLVGFFVNTWVLRVRPTGNPPFGRLLDQVRDKAMAAYDNQDLPFERLVELLNPDRSTAAHPLFQVMFAWQNTAPLELDLPGLRVEAEPVPALTAKFDLLFNLGPGAGGGVDGVLEYAVDLFDDKTADRIAEQFVRVLRQVVAAPALRIGSVDLLGGAERHRLVTELNATTAALPDATVVGLFDQRADDTPDALALLCEDERLTYRELRARSERIARTLAARGAGPETVVAVALPRSSRLVAAVLGVLRAGGTYLPLDPAYPGQRLAEVLADSRPLCVLTDAATEPVLPPDGTPRCLLDDLGGPAGAHLRQVHPENLAYLMYTSGSTGRPKGVGITHEGLVNGVLALTSTIGVTSATRTLAGTSVSFDVSLFELFTTLCAGGTVELVRDALALSERQGWSGGVLSTVPSVLAELLEQIAPGSAVDTVVVAGEALRPDLVRRIQKALPGARLVNAYGQTESFYATTFEVRDQAMTGTAPVGRPLANMRTYVLGPGLAPLPTGAVGELYVAGLVGRGYRGRAALTAGRFVADPFGPAGARMYRTGDLVRWNADGQLEYTGRADAQVKVRGFRIEPGEVEAALTACPGVERAAVVALGNGHGGTRLVAYVVPSGAAATGDVDLTAGISTPELRRFAEGRLPDYMVPGAFVFMDRLPLTPNGKLDRGALPEPRFTGPAYRAPASDEERALAGVYAEVLGLARVGADDDFFAAGGDSIRSIQVVARARAHGIEVTPRQVFECRTVAALAEAAARGGPDGARRVLPEPEGGGVGPMPHLPAARHLFALGGGHRRFSMSMVLDLPADLTSDELRATVSAVVDRHDMLRARLMTPVGQGVTVAPAGTVDAGRWIHEARWDPQTPWEDRVREELDAAADRLDPSDGVMAQFVWLREAGTGSGRLLLVLHHLVVDGVSWRILLPDLAAAWQQVRQGRRPELPGVPTSARRWAQALADEARRPERVAEMEFWRDRLAGTDPLIGSRRIDPAKDVAGTVRTVRTELSAPTTQSLLTKLPAAFRGGVHDGLLAALALAVRDWRGTDDTTVLLRLEGHGREEQVVPGADLSRTVGWFTSVYPVRLDVGDTDARDVLDGGPAAARLVKSVKEQLLRIPDKGLGYGLLRHLNERTGAELAARPQGQIGFNYLGRYSAGDMPGPLRGLGWTSVPGIGAPSPDPDLPVTSALEIHAAVTDTERGPRLSTVFAFPSGVLDDVKVSELAGRWTALLEGLAHHAEQPDSGGLTPSDLPLVRVEQPDIERWEERYSGLTDAWPLTSMQAGLLYHSGLAGDSFDAYHMQLVLHLDGMVDPTRMRAAGQALLDRHANLRVAFADTADGETVQVVPGHVDLPWHHLDLSGAPARTRDGEFERLLARDQAAHFDPAVPPLLRMTLVRMGEERHELVLTAHHVLFDGWSLPLLIQDLLRLYGNGADLTLLPRARRFRDFLAWLARQDPQASARVWARELTGLEEPCLLVPGAGRTAEHGPLGQTEVVLPAGVAQELTRRAAEAGVTANTLVQAAWAVVLGQLTGREDVVFGATVSGRPPGVDGSESMVGLFINTLPVRVRLRPGESLAALPARVQEHQAAVLDHHHHGLAQIQREAGLGSLFDTLVIFESFPVDRAGLTDAHTAAGVEISGIRPLTGTHYPLIVAADTAPHLRVGLQYATTSVTAGTALDIAARLGRVLQRFAADPDVPVAAVDTLGPDERARVLHTFNGTQVPLPETTLTAVFEQQAAGTPDALAVVCGATALTYREVNEQANRLAHGLIARGVGPETRVAVALPRTPELVVALLAVLKAGGAYLPVDPDYPADRIRYMLTDARPVALLTDRKTAAGLPDTEVPRLLAGTCALERTHDPDDGDRHAPLRPDNLAYLLYTSGSTGTPKGVAMSHRGMVHGAGAMAAATGLRAARRVLAGTSVSFDVSVFEVFATLCAGGTVELVRDVLALGEFDRWSGEVLSTVPSAFGELVGDLGAVDAATVVFAGEPLAMATVDQARTALPGVRIINGYGPTETFYASTYAVPAADASGPPGAGTTVPIGRPLRNVRMVVLDRWLRPVPAGSVGELYIAGAGLARGYLGRPGLTASRFVPDPFTGGEPGGRLYRTGDTARWTPHGLLEYVGRTDEQVKIRGFRVEPGEVEAVLRRCPGVSRAAVVARDLDQGSGGHLVGYVVADRTAAEPVDGAQVRRFAADRLPDFMVPAAVMVIDSVPLTPNGKLDRGALPEPAFIPVADYRAPRTDQERLLARCFAAVLDMERVGIDDNFFEAGGHSLLATRLIGRIRAEAGLEIPIRMLFESPTVAGLSARRRELTTSHRPRLRKMTEE</sequence>
<dbReference type="EMBL" id="BAABIG010000090">
    <property type="protein sequence ID" value="GAA4824695.1"/>
    <property type="molecule type" value="Genomic_DNA"/>
</dbReference>
<comment type="caution">
    <text evidence="8">The sequence shown here is derived from an EMBL/GenBank/DDBJ whole genome shotgun (WGS) entry which is preliminary data.</text>
</comment>
<dbReference type="SUPFAM" id="SSF52777">
    <property type="entry name" value="CoA-dependent acyltransferases"/>
    <property type="match status" value="14"/>
</dbReference>
<dbReference type="InterPro" id="IPR006162">
    <property type="entry name" value="Ppantetheine_attach_site"/>
</dbReference>
<keyword evidence="3" id="KW-0597">Phosphoprotein</keyword>
<dbReference type="Gene3D" id="3.30.559.30">
    <property type="entry name" value="Nonribosomal peptide synthetase, condensation domain"/>
    <property type="match status" value="7"/>
</dbReference>
<dbReference type="SUPFAM" id="SSF47336">
    <property type="entry name" value="ACP-like"/>
    <property type="match status" value="5"/>
</dbReference>
<dbReference type="InterPro" id="IPR020806">
    <property type="entry name" value="PKS_PP-bd"/>
</dbReference>
<keyword evidence="5" id="KW-0045">Antibiotic biosynthesis</keyword>
<dbReference type="Gene3D" id="3.40.50.1820">
    <property type="entry name" value="alpha/beta hydrolase"/>
    <property type="match status" value="1"/>
</dbReference>
<dbReference type="InterPro" id="IPR010071">
    <property type="entry name" value="AA_adenyl_dom"/>
</dbReference>
<dbReference type="InterPro" id="IPR029058">
    <property type="entry name" value="AB_hydrolase_fold"/>
</dbReference>
<feature type="domain" description="Carrier" evidence="7">
    <location>
        <begin position="3608"/>
        <end position="3683"/>
    </location>
</feature>
<dbReference type="Gene3D" id="2.30.38.10">
    <property type="entry name" value="Luciferase, Domain 3"/>
    <property type="match status" value="4"/>
</dbReference>
<feature type="domain" description="Carrier" evidence="7">
    <location>
        <begin position="991"/>
        <end position="1066"/>
    </location>
</feature>
<dbReference type="Gene3D" id="3.30.559.10">
    <property type="entry name" value="Chloramphenicol acetyltransferase-like domain"/>
    <property type="match status" value="7"/>
</dbReference>
<dbReference type="InterPro" id="IPR036736">
    <property type="entry name" value="ACP-like_sf"/>
</dbReference>
<evidence type="ECO:0000313" key="8">
    <source>
        <dbReference type="EMBL" id="GAA4824695.1"/>
    </source>
</evidence>
<dbReference type="InterPro" id="IPR042099">
    <property type="entry name" value="ANL_N_sf"/>
</dbReference>
<evidence type="ECO:0000259" key="7">
    <source>
        <dbReference type="PROSITE" id="PS50075"/>
    </source>
</evidence>
<dbReference type="InterPro" id="IPR025110">
    <property type="entry name" value="AMP-bd_C"/>
</dbReference>
<dbReference type="Proteomes" id="UP001501265">
    <property type="component" value="Unassembled WGS sequence"/>
</dbReference>
<evidence type="ECO:0000256" key="6">
    <source>
        <dbReference type="SAM" id="MobiDB-lite"/>
    </source>
</evidence>
<dbReference type="Gene3D" id="3.40.50.980">
    <property type="match status" value="8"/>
</dbReference>
<dbReference type="CDD" id="cd19540">
    <property type="entry name" value="LCL_NRPS-like"/>
    <property type="match status" value="2"/>
</dbReference>
<dbReference type="Pfam" id="PF00501">
    <property type="entry name" value="AMP-binding"/>
    <property type="match status" value="5"/>
</dbReference>
<keyword evidence="2" id="KW-0596">Phosphopantetheine</keyword>
<gene>
    <name evidence="8" type="ORF">GCM10023220_68130</name>
</gene>
<keyword evidence="4" id="KW-0677">Repeat</keyword>
<dbReference type="CDD" id="cd19543">
    <property type="entry name" value="DCL_NRPS"/>
    <property type="match status" value="1"/>
</dbReference>
<dbReference type="Gene3D" id="1.10.1200.10">
    <property type="entry name" value="ACP-like"/>
    <property type="match status" value="4"/>
</dbReference>
<dbReference type="InterPro" id="IPR023213">
    <property type="entry name" value="CAT-like_dom_sf"/>
</dbReference>
<feature type="region of interest" description="Disordered" evidence="6">
    <location>
        <begin position="1846"/>
        <end position="1869"/>
    </location>
</feature>
<dbReference type="SMART" id="SM00823">
    <property type="entry name" value="PKS_PP"/>
    <property type="match status" value="5"/>
</dbReference>
<dbReference type="NCBIfam" id="TIGR01733">
    <property type="entry name" value="AA-adenyl-dom"/>
    <property type="match status" value="4"/>
</dbReference>
<dbReference type="CDD" id="cd05930">
    <property type="entry name" value="A_NRPS"/>
    <property type="match status" value="4"/>
</dbReference>
<dbReference type="Pfam" id="PF00550">
    <property type="entry name" value="PP-binding"/>
    <property type="match status" value="5"/>
</dbReference>
<dbReference type="InterPro" id="IPR001242">
    <property type="entry name" value="Condensation_dom"/>
</dbReference>